<evidence type="ECO:0000256" key="3">
    <source>
        <dbReference type="ARBA" id="ARBA00022448"/>
    </source>
</evidence>
<dbReference type="InterPro" id="IPR051313">
    <property type="entry name" value="Bact_iron-sidero_bind"/>
</dbReference>
<proteinExistence type="inferred from homology"/>
<reference evidence="6 7" key="1">
    <citation type="submission" date="2019-03" db="EMBL/GenBank/DDBJ databases">
        <title>Diversity of the mouse oral microbiome.</title>
        <authorList>
            <person name="Joseph S."/>
            <person name="Aduse-Opoku J."/>
            <person name="Curtis M."/>
            <person name="Wade W."/>
            <person name="Hashim A."/>
        </authorList>
    </citation>
    <scope>NUCLEOTIDE SEQUENCE [LARGE SCALE GENOMIC DNA]</scope>
    <source>
        <strain evidence="7">irhom_31</strain>
    </source>
</reference>
<evidence type="ECO:0000313" key="7">
    <source>
        <dbReference type="Proteomes" id="UP000297951"/>
    </source>
</evidence>
<dbReference type="GO" id="GO:0030288">
    <property type="term" value="C:outer membrane-bounded periplasmic space"/>
    <property type="evidence" value="ECO:0007669"/>
    <property type="project" value="TreeGrafter"/>
</dbReference>
<dbReference type="PANTHER" id="PTHR30532:SF25">
    <property type="entry name" value="IRON(III) DICITRATE-BINDING PERIPLASMIC PROTEIN"/>
    <property type="match status" value="1"/>
</dbReference>
<gene>
    <name evidence="6" type="ORF">E4U03_07285</name>
</gene>
<evidence type="ECO:0000256" key="1">
    <source>
        <dbReference type="ARBA" id="ARBA00004196"/>
    </source>
</evidence>
<accession>A0A4Y9F2V0</accession>
<sequence>MTLFFCLWAVLSIKAEKLCVINIFKDKVSLSLKTSHDSLNPKDSSVPLTRRHLIATASFSALALLTACTESSTESTNQTDSGASRTVTDIEGNEVALPENPQRIVTLSEPTLDAVLALGLTPVGAVAGRGQSGAPNYLGDKAAGIEIVGTVSELNYEAIGALSPDLILADGTSINNRPDVLEILRNIAPVVFCGYASGLWETNFTHVAQAVGKTGEAETYLQDYTAYVEATAQELSQKYSSATFSIVRWQGSGPSLILKELPAGQALESLGLQRPESQDRMGRGHSEPVSLENLANIDGDYMFLGTLGGASQSDPSAEGSADVQGAQEALARAEETSGFTDLKAYQDGHIMLVDGSLWTSTGGPLLMRGIIEDVKTHLL</sequence>
<dbReference type="InterPro" id="IPR002491">
    <property type="entry name" value="ABC_transptr_periplasmic_BD"/>
</dbReference>
<keyword evidence="3" id="KW-0813">Transport</keyword>
<organism evidence="6 7">
    <name type="scientific">Rothia nasimurium</name>
    <dbReference type="NCBI Taxonomy" id="85336"/>
    <lineage>
        <taxon>Bacteria</taxon>
        <taxon>Bacillati</taxon>
        <taxon>Actinomycetota</taxon>
        <taxon>Actinomycetes</taxon>
        <taxon>Micrococcales</taxon>
        <taxon>Micrococcaceae</taxon>
        <taxon>Rothia</taxon>
    </lineage>
</organism>
<comment type="similarity">
    <text evidence="2">Belongs to the bacterial solute-binding protein 8 family.</text>
</comment>
<comment type="caution">
    <text evidence="6">The sequence shown here is derived from an EMBL/GenBank/DDBJ whole genome shotgun (WGS) entry which is preliminary data.</text>
</comment>
<dbReference type="EMBL" id="SPQC01000022">
    <property type="protein sequence ID" value="TFU22116.1"/>
    <property type="molecule type" value="Genomic_DNA"/>
</dbReference>
<dbReference type="Proteomes" id="UP000297951">
    <property type="component" value="Unassembled WGS sequence"/>
</dbReference>
<dbReference type="Gene3D" id="3.40.50.1980">
    <property type="entry name" value="Nitrogenase molybdenum iron protein domain"/>
    <property type="match status" value="2"/>
</dbReference>
<dbReference type="CDD" id="cd01146">
    <property type="entry name" value="FhuD"/>
    <property type="match status" value="1"/>
</dbReference>
<dbReference type="GO" id="GO:1901678">
    <property type="term" value="P:iron coordination entity transport"/>
    <property type="evidence" value="ECO:0007669"/>
    <property type="project" value="UniProtKB-ARBA"/>
</dbReference>
<evidence type="ECO:0000259" key="5">
    <source>
        <dbReference type="PROSITE" id="PS50983"/>
    </source>
</evidence>
<dbReference type="SUPFAM" id="SSF53807">
    <property type="entry name" value="Helical backbone' metal receptor"/>
    <property type="match status" value="1"/>
</dbReference>
<keyword evidence="4" id="KW-0732">Signal</keyword>
<dbReference type="OrthoDB" id="63946at2"/>
<dbReference type="AlphaFoldDB" id="A0A4Y9F2V0"/>
<dbReference type="Pfam" id="PF01497">
    <property type="entry name" value="Peripla_BP_2"/>
    <property type="match status" value="1"/>
</dbReference>
<evidence type="ECO:0000256" key="4">
    <source>
        <dbReference type="ARBA" id="ARBA00022729"/>
    </source>
</evidence>
<feature type="domain" description="Fe/B12 periplasmic-binding" evidence="5">
    <location>
        <begin position="103"/>
        <end position="379"/>
    </location>
</feature>
<evidence type="ECO:0000256" key="2">
    <source>
        <dbReference type="ARBA" id="ARBA00008814"/>
    </source>
</evidence>
<evidence type="ECO:0000313" key="6">
    <source>
        <dbReference type="EMBL" id="TFU22116.1"/>
    </source>
</evidence>
<protein>
    <submittedName>
        <fullName evidence="6">ABC transporter substrate-binding protein</fullName>
    </submittedName>
</protein>
<dbReference type="PANTHER" id="PTHR30532">
    <property type="entry name" value="IRON III DICITRATE-BINDING PERIPLASMIC PROTEIN"/>
    <property type="match status" value="1"/>
</dbReference>
<dbReference type="PROSITE" id="PS50983">
    <property type="entry name" value="FE_B12_PBP"/>
    <property type="match status" value="1"/>
</dbReference>
<name>A0A4Y9F2V0_9MICC</name>
<comment type="subcellular location">
    <subcellularLocation>
        <location evidence="1">Cell envelope</location>
    </subcellularLocation>
</comment>